<evidence type="ECO:0000313" key="3">
    <source>
        <dbReference type="EMBL" id="MCV9933149.1"/>
    </source>
</evidence>
<gene>
    <name evidence="3" type="ORF">OIU80_12720</name>
</gene>
<dbReference type="AlphaFoldDB" id="A0A9X3C714"/>
<dbReference type="Proteomes" id="UP001151133">
    <property type="component" value="Unassembled WGS sequence"/>
</dbReference>
<protein>
    <submittedName>
        <fullName evidence="3">DUF4957 domain-containing protein</fullName>
    </submittedName>
</protein>
<reference evidence="3" key="1">
    <citation type="submission" date="2022-10" db="EMBL/GenBank/DDBJ databases">
        <title>Two novel species of Flavobacterium.</title>
        <authorList>
            <person name="Liu Q."/>
            <person name="Xin Y.-H."/>
        </authorList>
    </citation>
    <scope>NUCLEOTIDE SEQUENCE</scope>
    <source>
        <strain evidence="3">LS1R47</strain>
    </source>
</reference>
<organism evidence="3 4">
    <name type="scientific">Flavobacterium frigoritolerans</name>
    <dbReference type="NCBI Taxonomy" id="2987686"/>
    <lineage>
        <taxon>Bacteria</taxon>
        <taxon>Pseudomonadati</taxon>
        <taxon>Bacteroidota</taxon>
        <taxon>Flavobacteriia</taxon>
        <taxon>Flavobacteriales</taxon>
        <taxon>Flavobacteriaceae</taxon>
        <taxon>Flavobacterium</taxon>
    </lineage>
</organism>
<dbReference type="EMBL" id="JAOZEV010000009">
    <property type="protein sequence ID" value="MCV9933149.1"/>
    <property type="molecule type" value="Genomic_DNA"/>
</dbReference>
<evidence type="ECO:0000313" key="4">
    <source>
        <dbReference type="Proteomes" id="UP001151133"/>
    </source>
</evidence>
<dbReference type="Pfam" id="PF16318">
    <property type="entry name" value="DUF4957"/>
    <property type="match status" value="1"/>
</dbReference>
<sequence length="518" mass="55895">MKLKYILKGLIATLLLALAISSCESYNEGLLDGIGATREFSPIGISATVRNQTAVELNWTVNESADHYVVEFSADDPDFKTIYKTVKVSPTELPIRVQLEGETVYSVRLKAISKTGLEDSKWTIGKVTTLSEQIFLATQDGDVEANKVTLRWGANSNVTQIIVNPGAIKHDITADEKAKGIAVVEGLKGETLYTAELFNGSKKRGYFTFTTGIDIGTGILVKPEDDLSVKIADAAPGAVLVLMPGDYTVFKGTIAINKPITIRGLYSFKKPLLHVNFNLNNGSSMLSLIDLDLNGDKILSDVVKYNEANVSYGPLLISGCVIHDFAKALIYSSLANTKVTSAIVENSIISNVLTANGDFIDFRIAHIGQITLKNSTFNNCASGRDFIRIDNAAGLTATGLTTNILIDGCTIYNKSMTASNRILYIRFVSNASTIRNTLFVQTAAIYANQAATVAPTFVNNNYFNSGALFATAATPIKFDNSGSYTTLDPVLANAAEGDFTVGNQTLKDNNIGDPRWLK</sequence>
<accession>A0A9X3C714</accession>
<dbReference type="SUPFAM" id="SSF49265">
    <property type="entry name" value="Fibronectin type III"/>
    <property type="match status" value="1"/>
</dbReference>
<name>A0A9X3C714_9FLAO</name>
<keyword evidence="1" id="KW-0732">Signal</keyword>
<dbReference type="PROSITE" id="PS51257">
    <property type="entry name" value="PROKAR_LIPOPROTEIN"/>
    <property type="match status" value="1"/>
</dbReference>
<dbReference type="Gene3D" id="2.60.40.10">
    <property type="entry name" value="Immunoglobulins"/>
    <property type="match status" value="1"/>
</dbReference>
<evidence type="ECO:0000259" key="2">
    <source>
        <dbReference type="PROSITE" id="PS50853"/>
    </source>
</evidence>
<dbReference type="SUPFAM" id="SSF51126">
    <property type="entry name" value="Pectin lyase-like"/>
    <property type="match status" value="1"/>
</dbReference>
<dbReference type="InterPro" id="IPR033427">
    <property type="entry name" value="DUF5123"/>
</dbReference>
<dbReference type="InterPro" id="IPR011050">
    <property type="entry name" value="Pectin_lyase_fold/virulence"/>
</dbReference>
<dbReference type="CDD" id="cd00063">
    <property type="entry name" value="FN3"/>
    <property type="match status" value="1"/>
</dbReference>
<dbReference type="Pfam" id="PF17161">
    <property type="entry name" value="DUF5123"/>
    <property type="match status" value="1"/>
</dbReference>
<comment type="caution">
    <text evidence="3">The sequence shown here is derived from an EMBL/GenBank/DDBJ whole genome shotgun (WGS) entry which is preliminary data.</text>
</comment>
<dbReference type="InterPro" id="IPR013783">
    <property type="entry name" value="Ig-like_fold"/>
</dbReference>
<feature type="signal peptide" evidence="1">
    <location>
        <begin position="1"/>
        <end position="25"/>
    </location>
</feature>
<dbReference type="PROSITE" id="PS50853">
    <property type="entry name" value="FN3"/>
    <property type="match status" value="1"/>
</dbReference>
<feature type="chain" id="PRO_5040980133" evidence="1">
    <location>
        <begin position="26"/>
        <end position="518"/>
    </location>
</feature>
<dbReference type="InterPro" id="IPR032530">
    <property type="entry name" value="DUF4957"/>
</dbReference>
<keyword evidence="4" id="KW-1185">Reference proteome</keyword>
<feature type="domain" description="Fibronectin type-III" evidence="2">
    <location>
        <begin position="41"/>
        <end position="133"/>
    </location>
</feature>
<dbReference type="InterPro" id="IPR003961">
    <property type="entry name" value="FN3_dom"/>
</dbReference>
<evidence type="ECO:0000256" key="1">
    <source>
        <dbReference type="SAM" id="SignalP"/>
    </source>
</evidence>
<dbReference type="InterPro" id="IPR036116">
    <property type="entry name" value="FN3_sf"/>
</dbReference>
<dbReference type="RefSeq" id="WP_264287384.1">
    <property type="nucleotide sequence ID" value="NZ_JAOZEV010000009.1"/>
</dbReference>
<proteinExistence type="predicted"/>